<dbReference type="Proteomes" id="UP000828048">
    <property type="component" value="Chromosome 8"/>
</dbReference>
<sequence>MEGTESEAVFNALNLNPQLFINEVVNCVGDLVDEAFDFYHQKASEMLKIEGTERSHDLSKGVAYIRNMVHSVLDKPLTIWENYCLRQCFVVPEGFSLPKANESAGDSSMDLNISTDQELDAQLDTLRNQLASVGKENSELNKELRALERQSLLSNHYAGSVNEALQLYEQHSVHDMFQELTKTASELRKKMEQQKTRRLGKTECIRTERMHLPAGDLSASHSNGLFNATLEELQEFVATIKNELGFWFRLLGSGLDDRWRVFGDDGRFGVNGGAFWLSDGEAFSGVGLGGVSY</sequence>
<name>A0ACB7YFS2_9ERIC</name>
<evidence type="ECO:0000313" key="1">
    <source>
        <dbReference type="EMBL" id="KAH7851649.1"/>
    </source>
</evidence>
<keyword evidence="2" id="KW-1185">Reference proteome</keyword>
<accession>A0ACB7YFS2</accession>
<proteinExistence type="predicted"/>
<comment type="caution">
    <text evidence="1">The sequence shown here is derived from an EMBL/GenBank/DDBJ whole genome shotgun (WGS) entry which is preliminary data.</text>
</comment>
<dbReference type="EMBL" id="CM037158">
    <property type="protein sequence ID" value="KAH7851649.1"/>
    <property type="molecule type" value="Genomic_DNA"/>
</dbReference>
<gene>
    <name evidence="1" type="ORF">Vadar_014745</name>
</gene>
<organism evidence="1 2">
    <name type="scientific">Vaccinium darrowii</name>
    <dbReference type="NCBI Taxonomy" id="229202"/>
    <lineage>
        <taxon>Eukaryota</taxon>
        <taxon>Viridiplantae</taxon>
        <taxon>Streptophyta</taxon>
        <taxon>Embryophyta</taxon>
        <taxon>Tracheophyta</taxon>
        <taxon>Spermatophyta</taxon>
        <taxon>Magnoliopsida</taxon>
        <taxon>eudicotyledons</taxon>
        <taxon>Gunneridae</taxon>
        <taxon>Pentapetalae</taxon>
        <taxon>asterids</taxon>
        <taxon>Ericales</taxon>
        <taxon>Ericaceae</taxon>
        <taxon>Vaccinioideae</taxon>
        <taxon>Vaccinieae</taxon>
        <taxon>Vaccinium</taxon>
    </lineage>
</organism>
<reference evidence="1 2" key="1">
    <citation type="journal article" date="2021" name="Hortic Res">
        <title>High-quality reference genome and annotation aids understanding of berry development for evergreen blueberry (Vaccinium darrowii).</title>
        <authorList>
            <person name="Yu J."/>
            <person name="Hulse-Kemp A.M."/>
            <person name="Babiker E."/>
            <person name="Staton M."/>
        </authorList>
    </citation>
    <scope>NUCLEOTIDE SEQUENCE [LARGE SCALE GENOMIC DNA]</scope>
    <source>
        <strain evidence="2">cv. NJ 8807/NJ 8810</strain>
        <tissue evidence="1">Young leaf</tissue>
    </source>
</reference>
<evidence type="ECO:0000313" key="2">
    <source>
        <dbReference type="Proteomes" id="UP000828048"/>
    </source>
</evidence>
<protein>
    <submittedName>
        <fullName evidence="1">Uncharacterized protein</fullName>
    </submittedName>
</protein>